<evidence type="ECO:0000259" key="3">
    <source>
        <dbReference type="Pfam" id="PF00535"/>
    </source>
</evidence>
<accession>A0A5E7CBN3</accession>
<dbReference type="SUPFAM" id="SSF53335">
    <property type="entry name" value="S-adenosyl-L-methionine-dependent methyltransferases"/>
    <property type="match status" value="1"/>
</dbReference>
<feature type="domain" description="Methyltransferase" evidence="4">
    <location>
        <begin position="58"/>
        <end position="154"/>
    </location>
</feature>
<organism evidence="5 6">
    <name type="scientific">Pseudomonas fluorescens</name>
    <dbReference type="NCBI Taxonomy" id="294"/>
    <lineage>
        <taxon>Bacteria</taxon>
        <taxon>Pseudomonadati</taxon>
        <taxon>Pseudomonadota</taxon>
        <taxon>Gammaproteobacteria</taxon>
        <taxon>Pseudomonadales</taxon>
        <taxon>Pseudomonadaceae</taxon>
        <taxon>Pseudomonas</taxon>
    </lineage>
</organism>
<evidence type="ECO:0000313" key="6">
    <source>
        <dbReference type="Proteomes" id="UP000325375"/>
    </source>
</evidence>
<keyword evidence="1" id="KW-1003">Cell membrane</keyword>
<dbReference type="Pfam" id="PF13847">
    <property type="entry name" value="Methyltransf_31"/>
    <property type="match status" value="1"/>
</dbReference>
<evidence type="ECO:0008006" key="7">
    <source>
        <dbReference type="Google" id="ProtNLM"/>
    </source>
</evidence>
<dbReference type="Gene3D" id="3.90.550.10">
    <property type="entry name" value="Spore Coat Polysaccharide Biosynthesis Protein SpsA, Chain A"/>
    <property type="match status" value="1"/>
</dbReference>
<keyword evidence="1" id="KW-0997">Cell inner membrane</keyword>
<dbReference type="EMBL" id="CABVHX010000010">
    <property type="protein sequence ID" value="VVO02273.1"/>
    <property type="molecule type" value="Genomic_DNA"/>
</dbReference>
<evidence type="ECO:0000256" key="1">
    <source>
        <dbReference type="ARBA" id="ARBA00022519"/>
    </source>
</evidence>
<dbReference type="Pfam" id="PF00535">
    <property type="entry name" value="Glycos_transf_2"/>
    <property type="match status" value="1"/>
</dbReference>
<evidence type="ECO:0000256" key="2">
    <source>
        <dbReference type="SAM" id="Coils"/>
    </source>
</evidence>
<keyword evidence="2" id="KW-0175">Coiled coil</keyword>
<dbReference type="InterPro" id="IPR025714">
    <property type="entry name" value="Methyltranfer_dom"/>
</dbReference>
<gene>
    <name evidence="5" type="ORF">PS718_02762</name>
</gene>
<dbReference type="CDD" id="cd04186">
    <property type="entry name" value="GT_2_like_c"/>
    <property type="match status" value="1"/>
</dbReference>
<dbReference type="Gene3D" id="3.40.50.2000">
    <property type="entry name" value="Glycogen Phosphorylase B"/>
    <property type="match status" value="1"/>
</dbReference>
<dbReference type="RefSeq" id="WP_150603318.1">
    <property type="nucleotide sequence ID" value="NZ_CABVHX010000010.1"/>
</dbReference>
<dbReference type="SUPFAM" id="SSF53756">
    <property type="entry name" value="UDP-Glycosyltransferase/glycogen phosphorylase"/>
    <property type="match status" value="1"/>
</dbReference>
<protein>
    <recommendedName>
        <fullName evidence="7">Glycosyl transferase</fullName>
    </recommendedName>
</protein>
<evidence type="ECO:0000259" key="4">
    <source>
        <dbReference type="Pfam" id="PF13847"/>
    </source>
</evidence>
<dbReference type="InterPro" id="IPR001173">
    <property type="entry name" value="Glyco_trans_2-like"/>
</dbReference>
<dbReference type="Proteomes" id="UP000325375">
    <property type="component" value="Unassembled WGS sequence"/>
</dbReference>
<keyword evidence="1" id="KW-0472">Membrane</keyword>
<dbReference type="PANTHER" id="PTHR43179:SF7">
    <property type="entry name" value="RHAMNOSYLTRANSFERASE WBBL"/>
    <property type="match status" value="1"/>
</dbReference>
<dbReference type="Pfam" id="PF13692">
    <property type="entry name" value="Glyco_trans_1_4"/>
    <property type="match status" value="1"/>
</dbReference>
<dbReference type="AlphaFoldDB" id="A0A5E7CBN3"/>
<dbReference type="InterPro" id="IPR029044">
    <property type="entry name" value="Nucleotide-diphossugar_trans"/>
</dbReference>
<reference evidence="5 6" key="1">
    <citation type="submission" date="2019-09" db="EMBL/GenBank/DDBJ databases">
        <authorList>
            <person name="Chandra G."/>
            <person name="Truman W A."/>
        </authorList>
    </citation>
    <scope>NUCLEOTIDE SEQUENCE [LARGE SCALE GENOMIC DNA]</scope>
    <source>
        <strain evidence="5">PS718</strain>
    </source>
</reference>
<proteinExistence type="predicted"/>
<dbReference type="PANTHER" id="PTHR43179">
    <property type="entry name" value="RHAMNOSYLTRANSFERASE WBBL"/>
    <property type="match status" value="1"/>
</dbReference>
<feature type="coiled-coil region" evidence="2">
    <location>
        <begin position="244"/>
        <end position="299"/>
    </location>
</feature>
<feature type="domain" description="Glycosyltransferase 2-like" evidence="3">
    <location>
        <begin position="837"/>
        <end position="1007"/>
    </location>
</feature>
<sequence>MKKPTDDATTTGEVNSKTYWDHRFSNDWEENFGREQSIFFSNVAADNFPTWLTAQIKDQHLTMCDWGCAQGDGTHNLAKRLGLPDLAGVDFSPEAITKASAAYPEFKFVCDDYLDQSSSAEWDVLFSSNTLEHFASPWAVLDQIRARAKKFIVLLLPFREQDLIDEHFYSFDFDNVPASLGNWALTHSSIVDTSSQEPNYWPGEQILLIYSNLDNPDGARLHLSNLNIDNSRWIELTARVLKQRQRLEEQHGAFEEQRRNLEHRQAELVTVLRETEIKLKESQEALQAREEILQAHEKSLRARDEALHAQEKSMQARDEALQAHEKSMGVDEESLRVDEESLRARDEALQALQACVETHKVTSDQLKFVEAQYHQVIDSHSWKLTKPLRVAIRLARHGITAGDKRALKNKLRSLYRKLPLPAATKTVLRESYAKVVEAPISIVKSQILSGNSFELPALRPAQQEKGLADYIFWGVIDWHFRHQRPQQLAQALAGAGRRVFYISVNLVDDPRAGFNVEQLDAHGRLFQINLYAKGAPVIYTTAPGVDIADQLKGSIGQVLDWAGTRQIVSMIQHPFWYETSLMLPDSELVYDCMDHHEGFGNVSEEVLSIERALMRNADITITTSTWLDEIVSQHTQSRILIRNAGEFGHFATCPADVYVDPEQRKIIGYYGAIAEWFDIDLLESVAKAFPQHCILMIGADTVGAGARLAHLSNVIFTGEMPYSELPKYLHAFDVCLLPFQVIPLTLATNPVKVYEYLSAGKPVVSVDLPEIKQFENLVRAAASTEDFIKAIAEEIEATDGAEQMIARQNFAKNQTWAHRAEQMVQRIERERKVPRVSVIVVTYNNIELTKACLASLDEYSNHENLEIIVVDNDSIDGTPQLLREWVNQGDNRKIILNDDNRGFAAGNNQGLAIADGEYLVLLNNDTFVTPGWIRTLYRHLERNKNVGIVGPVTNNIGNEAKIQISYQNMEEMLVESGKYTHSHIGKLQSIQTAAFFCVMFSRKTYETVGPLDEAFGRGFFEDDDYCRRVEQLGLSIACAEDVFIHHHLSASFNKLRSADRQALFEQNKATYEAKWGTWTPHAYKNVEKK</sequence>
<dbReference type="Gene3D" id="3.40.50.150">
    <property type="entry name" value="Vaccinia Virus protein VP39"/>
    <property type="match status" value="1"/>
</dbReference>
<dbReference type="SUPFAM" id="SSF53448">
    <property type="entry name" value="Nucleotide-diphospho-sugar transferases"/>
    <property type="match status" value="1"/>
</dbReference>
<evidence type="ECO:0000313" key="5">
    <source>
        <dbReference type="EMBL" id="VVO02273.1"/>
    </source>
</evidence>
<dbReference type="InterPro" id="IPR029063">
    <property type="entry name" value="SAM-dependent_MTases_sf"/>
</dbReference>
<name>A0A5E7CBN3_PSEFL</name>